<feature type="domain" description="Formylmethanofuran dehydrogenase subunit E" evidence="1">
    <location>
        <begin position="16"/>
        <end position="142"/>
    </location>
</feature>
<dbReference type="Proteomes" id="UP000317158">
    <property type="component" value="Unassembled WGS sequence"/>
</dbReference>
<gene>
    <name evidence="2" type="ORF">EF806_03305</name>
</gene>
<dbReference type="PANTHER" id="PTHR39418">
    <property type="entry name" value="DEHYDROGENASE-RELATED"/>
    <property type="match status" value="1"/>
</dbReference>
<reference evidence="2 3" key="1">
    <citation type="journal article" date="2019" name="Nat. Microbiol.">
        <title>Wide diversity of methane and short-chain alkane metabolisms in uncultured archaea.</title>
        <authorList>
            <person name="Borrel G."/>
            <person name="Adam P.S."/>
            <person name="McKay L.J."/>
            <person name="Chen L.X."/>
            <person name="Sierra-Garcia I.N."/>
            <person name="Sieber C.M."/>
            <person name="Letourneur Q."/>
            <person name="Ghozlane A."/>
            <person name="Andersen G.L."/>
            <person name="Li W.J."/>
            <person name="Hallam S.J."/>
            <person name="Muyzer G."/>
            <person name="de Oliveira V.M."/>
            <person name="Inskeep W.P."/>
            <person name="Banfield J.F."/>
            <person name="Gribaldo S."/>
        </authorList>
    </citation>
    <scope>NUCLEOTIDE SEQUENCE [LARGE SCALE GENOMIC DNA]</scope>
    <source>
        <strain evidence="2">NM1a</strain>
    </source>
</reference>
<dbReference type="InterPro" id="IPR003814">
    <property type="entry name" value="FmdEsu_dom"/>
</dbReference>
<dbReference type="SUPFAM" id="SSF143555">
    <property type="entry name" value="FwdE-like"/>
    <property type="match status" value="1"/>
</dbReference>
<sequence>MNEEDLKRQIDKVREFHGYLSSGAALGIPMLNYACEILGCNLDSKLFFTVESVNCLPDTMMALTKSTIGNKTVIIKDVGKFAITVSKKWGDKSVRVFVDINKLKKYPIIYDWFMNTKDISHEKVVPEILKAWTDILSYEVNDLKIPDKKKKAIAICEICREPFAYFMDDKDDIRKICKDCIDK</sequence>
<protein>
    <submittedName>
        <fullName evidence="2">Formylmethanofuran dehydrogenase</fullName>
    </submittedName>
</protein>
<comment type="caution">
    <text evidence="2">The sequence shown here is derived from an EMBL/GenBank/DDBJ whole genome shotgun (WGS) entry which is preliminary data.</text>
</comment>
<dbReference type="InterPro" id="IPR053194">
    <property type="entry name" value="tRNA_methyltr_O"/>
</dbReference>
<organism evidence="2 3">
    <name type="scientific">Methanoliparum thermophilum</name>
    <dbReference type="NCBI Taxonomy" id="2491083"/>
    <lineage>
        <taxon>Archaea</taxon>
        <taxon>Methanobacteriati</taxon>
        <taxon>Methanobacteriota</taxon>
        <taxon>Candidatus Methanoliparia</taxon>
        <taxon>Candidatus Methanoliparales</taxon>
        <taxon>Candidatus Methanoliparaceae</taxon>
        <taxon>Candidatus Methanoliparum</taxon>
    </lineage>
</organism>
<evidence type="ECO:0000259" key="1">
    <source>
        <dbReference type="Pfam" id="PF02663"/>
    </source>
</evidence>
<dbReference type="PANTHER" id="PTHR39418:SF1">
    <property type="entry name" value="DEHYDROGENASE"/>
    <property type="match status" value="1"/>
</dbReference>
<dbReference type="Pfam" id="PF02663">
    <property type="entry name" value="FmdE"/>
    <property type="match status" value="1"/>
</dbReference>
<proteinExistence type="predicted"/>
<accession>A0A520KT28</accession>
<dbReference type="Gene3D" id="3.30.1330.130">
    <property type="match status" value="1"/>
</dbReference>
<evidence type="ECO:0000313" key="3">
    <source>
        <dbReference type="Proteomes" id="UP000317158"/>
    </source>
</evidence>
<name>A0A520KT28_METT2</name>
<dbReference type="EMBL" id="RXIF01000004">
    <property type="protein sequence ID" value="RZN65083.1"/>
    <property type="molecule type" value="Genomic_DNA"/>
</dbReference>
<evidence type="ECO:0000313" key="2">
    <source>
        <dbReference type="EMBL" id="RZN65083.1"/>
    </source>
</evidence>
<dbReference type="AlphaFoldDB" id="A0A520KT28"/>